<keyword evidence="1" id="KW-0812">Transmembrane</keyword>
<keyword evidence="1" id="KW-0472">Membrane</keyword>
<evidence type="ECO:0008006" key="6">
    <source>
        <dbReference type="Google" id="ProtNLM"/>
    </source>
</evidence>
<evidence type="ECO:0000313" key="2">
    <source>
        <dbReference type="EMBL" id="CAH0489920.1"/>
    </source>
</evidence>
<comment type="caution">
    <text evidence="3">The sequence shown here is derived from an EMBL/GenBank/DDBJ whole genome shotgun (WGS) entry which is preliminary data.</text>
</comment>
<proteinExistence type="predicted"/>
<dbReference type="AlphaFoldDB" id="A0AAV0UEJ7"/>
<sequence length="91" mass="9848">MNTTADPVNASSVLAVAPLMVPLLLRALLIFQLKLEALCRDLSYFHQAVERGGQVFQCCDLLLCIHSATQPVQLCVGITTPCQFMAEIATA</sequence>
<protein>
    <recommendedName>
        <fullName evidence="6">Secreted protein</fullName>
    </recommendedName>
</protein>
<dbReference type="Proteomes" id="UP001159659">
    <property type="component" value="Unassembled WGS sequence"/>
</dbReference>
<organism evidence="3 5">
    <name type="scientific">Peronospora farinosa</name>
    <dbReference type="NCBI Taxonomy" id="134698"/>
    <lineage>
        <taxon>Eukaryota</taxon>
        <taxon>Sar</taxon>
        <taxon>Stramenopiles</taxon>
        <taxon>Oomycota</taxon>
        <taxon>Peronosporomycetes</taxon>
        <taxon>Peronosporales</taxon>
        <taxon>Peronosporaceae</taxon>
        <taxon>Peronospora</taxon>
    </lineage>
</organism>
<keyword evidence="4" id="KW-1185">Reference proteome</keyword>
<dbReference type="EMBL" id="CANTFK010000961">
    <property type="protein sequence ID" value="CAI5734803.1"/>
    <property type="molecule type" value="Genomic_DNA"/>
</dbReference>
<name>A0AAV0UEJ7_9STRA</name>
<evidence type="ECO:0000313" key="4">
    <source>
        <dbReference type="Proteomes" id="UP001157938"/>
    </source>
</evidence>
<dbReference type="Proteomes" id="UP001157938">
    <property type="component" value="Unassembled WGS sequence"/>
</dbReference>
<accession>A0AAV0UEJ7</accession>
<feature type="transmembrane region" description="Helical" evidence="1">
    <location>
        <begin position="12"/>
        <end position="31"/>
    </location>
</feature>
<dbReference type="EMBL" id="CAKLBC010001199">
    <property type="protein sequence ID" value="CAH0489920.1"/>
    <property type="molecule type" value="Genomic_DNA"/>
</dbReference>
<evidence type="ECO:0000313" key="3">
    <source>
        <dbReference type="EMBL" id="CAI5734803.1"/>
    </source>
</evidence>
<keyword evidence="1" id="KW-1133">Transmembrane helix</keyword>
<evidence type="ECO:0000256" key="1">
    <source>
        <dbReference type="SAM" id="Phobius"/>
    </source>
</evidence>
<evidence type="ECO:0000313" key="5">
    <source>
        <dbReference type="Proteomes" id="UP001159659"/>
    </source>
</evidence>
<gene>
    <name evidence="2" type="ORF">PFR001_LOCUS5296</name>
    <name evidence="3" type="ORF">PFR002_LOCUS7594</name>
</gene>
<reference evidence="3" key="2">
    <citation type="submission" date="2022-12" db="EMBL/GenBank/DDBJ databases">
        <authorList>
            <person name="Webb A."/>
        </authorList>
    </citation>
    <scope>NUCLEOTIDE SEQUENCE</scope>
    <source>
        <strain evidence="3">Pf2</strain>
    </source>
</reference>
<reference evidence="2 4" key="1">
    <citation type="submission" date="2021-11" db="EMBL/GenBank/DDBJ databases">
        <authorList>
            <person name="Islam A."/>
            <person name="Islam S."/>
            <person name="Flora M.S."/>
            <person name="Rahman M."/>
            <person name="Ziaur R.M."/>
            <person name="Epstein J.H."/>
            <person name="Hassan M."/>
            <person name="Klassen M."/>
            <person name="Woodard K."/>
            <person name="Webb A."/>
            <person name="Webby R.J."/>
            <person name="El Zowalaty M.E."/>
        </authorList>
    </citation>
    <scope>NUCLEOTIDE SEQUENCE [LARGE SCALE GENOMIC DNA]</scope>
    <source>
        <strain evidence="2">Pf1</strain>
    </source>
</reference>